<evidence type="ECO:0000256" key="1">
    <source>
        <dbReference type="SAM" id="Phobius"/>
    </source>
</evidence>
<evidence type="ECO:0000313" key="4">
    <source>
        <dbReference type="Proteomes" id="UP000634136"/>
    </source>
</evidence>
<dbReference type="Proteomes" id="UP000634136">
    <property type="component" value="Unassembled WGS sequence"/>
</dbReference>
<dbReference type="InterPro" id="IPR051761">
    <property type="entry name" value="MLP-like_ligand-binding"/>
</dbReference>
<evidence type="ECO:0000313" key="3">
    <source>
        <dbReference type="EMBL" id="KAF7808722.1"/>
    </source>
</evidence>
<dbReference type="PANTHER" id="PTHR31907">
    <property type="entry name" value="MLP-LIKE PROTEIN 423"/>
    <property type="match status" value="1"/>
</dbReference>
<dbReference type="InterPro" id="IPR000916">
    <property type="entry name" value="Bet_v_I/MLP"/>
</dbReference>
<protein>
    <submittedName>
        <fullName evidence="3">MLP-like protein 28</fullName>
    </submittedName>
</protein>
<proteinExistence type="predicted"/>
<reference evidence="3" key="1">
    <citation type="submission" date="2020-09" db="EMBL/GenBank/DDBJ databases">
        <title>Genome-Enabled Discovery of Anthraquinone Biosynthesis in Senna tora.</title>
        <authorList>
            <person name="Kang S.-H."/>
            <person name="Pandey R.P."/>
            <person name="Lee C.-M."/>
            <person name="Sim J.-S."/>
            <person name="Jeong J.-T."/>
            <person name="Choi B.-S."/>
            <person name="Jung M."/>
            <person name="Ginzburg D."/>
            <person name="Zhao K."/>
            <person name="Won S.Y."/>
            <person name="Oh T.-J."/>
            <person name="Yu Y."/>
            <person name="Kim N.-H."/>
            <person name="Lee O.R."/>
            <person name="Lee T.-H."/>
            <person name="Bashyal P."/>
            <person name="Kim T.-S."/>
            <person name="Lee W.-H."/>
            <person name="Kawkins C."/>
            <person name="Kim C.-K."/>
            <person name="Kim J.S."/>
            <person name="Ahn B.O."/>
            <person name="Rhee S.Y."/>
            <person name="Sohng J.K."/>
        </authorList>
    </citation>
    <scope>NUCLEOTIDE SEQUENCE</scope>
    <source>
        <tissue evidence="3">Leaf</tissue>
    </source>
</reference>
<sequence>MTFKVIEGDLLEEYKSFKFIIKLSATIIIGGGSIVYWTLEYEKPNQDTPHPQSLMHNVVLQVTKDVDAFLANLI</sequence>
<dbReference type="Pfam" id="PF00407">
    <property type="entry name" value="Bet_v_1"/>
    <property type="match status" value="1"/>
</dbReference>
<keyword evidence="4" id="KW-1185">Reference proteome</keyword>
<dbReference type="InterPro" id="IPR023393">
    <property type="entry name" value="START-like_dom_sf"/>
</dbReference>
<dbReference type="EMBL" id="JAAIUW010000011">
    <property type="protein sequence ID" value="KAF7808722.1"/>
    <property type="molecule type" value="Genomic_DNA"/>
</dbReference>
<organism evidence="3 4">
    <name type="scientific">Senna tora</name>
    <dbReference type="NCBI Taxonomy" id="362788"/>
    <lineage>
        <taxon>Eukaryota</taxon>
        <taxon>Viridiplantae</taxon>
        <taxon>Streptophyta</taxon>
        <taxon>Embryophyta</taxon>
        <taxon>Tracheophyta</taxon>
        <taxon>Spermatophyta</taxon>
        <taxon>Magnoliopsida</taxon>
        <taxon>eudicotyledons</taxon>
        <taxon>Gunneridae</taxon>
        <taxon>Pentapetalae</taxon>
        <taxon>rosids</taxon>
        <taxon>fabids</taxon>
        <taxon>Fabales</taxon>
        <taxon>Fabaceae</taxon>
        <taxon>Caesalpinioideae</taxon>
        <taxon>Cassia clade</taxon>
        <taxon>Senna</taxon>
    </lineage>
</organism>
<dbReference type="SUPFAM" id="SSF55961">
    <property type="entry name" value="Bet v1-like"/>
    <property type="match status" value="1"/>
</dbReference>
<keyword evidence="1" id="KW-1133">Transmembrane helix</keyword>
<keyword evidence="1" id="KW-0472">Membrane</keyword>
<dbReference type="AlphaFoldDB" id="A0A834SRQ8"/>
<evidence type="ECO:0000259" key="2">
    <source>
        <dbReference type="Pfam" id="PF00407"/>
    </source>
</evidence>
<keyword evidence="1" id="KW-0812">Transmembrane</keyword>
<accession>A0A834SRQ8</accession>
<dbReference type="GO" id="GO:0006952">
    <property type="term" value="P:defense response"/>
    <property type="evidence" value="ECO:0007669"/>
    <property type="project" value="InterPro"/>
</dbReference>
<feature type="transmembrane region" description="Helical" evidence="1">
    <location>
        <begin position="20"/>
        <end position="39"/>
    </location>
</feature>
<gene>
    <name evidence="3" type="ORF">G2W53_035465</name>
</gene>
<comment type="caution">
    <text evidence="3">The sequence shown here is derived from an EMBL/GenBank/DDBJ whole genome shotgun (WGS) entry which is preliminary data.</text>
</comment>
<dbReference type="OrthoDB" id="1858121at2759"/>
<feature type="domain" description="Bet v I/Major latex protein" evidence="2">
    <location>
        <begin position="1"/>
        <end position="71"/>
    </location>
</feature>
<dbReference type="Gene3D" id="3.30.530.20">
    <property type="match status" value="1"/>
</dbReference>
<name>A0A834SRQ8_9FABA</name>